<dbReference type="SUPFAM" id="SSF50475">
    <property type="entry name" value="FMN-binding split barrel"/>
    <property type="match status" value="1"/>
</dbReference>
<keyword evidence="3 5" id="KW-0288">FMN</keyword>
<keyword evidence="5" id="KW-0664">Pyridoxine biosynthesis</keyword>
<evidence type="ECO:0000313" key="11">
    <source>
        <dbReference type="Proteomes" id="UP000014115"/>
    </source>
</evidence>
<evidence type="ECO:0000256" key="4">
    <source>
        <dbReference type="ARBA" id="ARBA00023002"/>
    </source>
</evidence>
<gene>
    <name evidence="5" type="primary">pdxH</name>
    <name evidence="10" type="ORF">A10D4_11971</name>
</gene>
<feature type="domain" description="Pyridoxamine 5'-phosphate oxidase N-terminal" evidence="8">
    <location>
        <begin position="43"/>
        <end position="157"/>
    </location>
</feature>
<comment type="caution">
    <text evidence="5">Lacks conserved residue(s) required for the propagation of feature annotation.</text>
</comment>
<comment type="pathway">
    <text evidence="5">Cofactor metabolism; pyridoxal 5'-phosphate salvage; pyridoxal 5'-phosphate from pyridoxine 5'-phosphate: step 1/1.</text>
</comment>
<feature type="binding site" evidence="5 7">
    <location>
        <position position="83"/>
    </location>
    <ligand>
        <name>FMN</name>
        <dbReference type="ChEBI" id="CHEBI:58210"/>
    </ligand>
</feature>
<dbReference type="GO" id="GO:0004733">
    <property type="term" value="F:pyridoxamine phosphate oxidase activity"/>
    <property type="evidence" value="ECO:0007669"/>
    <property type="project" value="UniProtKB-UniRule"/>
</dbReference>
<dbReference type="PATRIC" id="fig|740709.3.peg.2418"/>
<comment type="similarity">
    <text evidence="1 5">Belongs to the pyridoxamine 5'-phosphate oxidase family.</text>
</comment>
<comment type="function">
    <text evidence="5">Catalyzes the oxidation of either pyridoxine 5'-phosphate (PNP) or pyridoxamine 5'-phosphate (PMP) into pyridoxal 5'-phosphate (PLP).</text>
</comment>
<dbReference type="AlphaFoldDB" id="K2JB21"/>
<evidence type="ECO:0000259" key="9">
    <source>
        <dbReference type="Pfam" id="PF10590"/>
    </source>
</evidence>
<dbReference type="OrthoDB" id="9780392at2"/>
<keyword evidence="11" id="KW-1185">Reference proteome</keyword>
<evidence type="ECO:0000256" key="7">
    <source>
        <dbReference type="PIRSR" id="PIRSR000190-2"/>
    </source>
</evidence>
<feature type="binding site" evidence="5 6">
    <location>
        <begin position="193"/>
        <end position="195"/>
    </location>
    <ligand>
        <name>substrate</name>
    </ligand>
</feature>
<feature type="binding site" evidence="5 6">
    <location>
        <position position="131"/>
    </location>
    <ligand>
        <name>substrate</name>
    </ligand>
</feature>
<dbReference type="NCBIfam" id="TIGR00558">
    <property type="entry name" value="pdxH"/>
    <property type="match status" value="1"/>
</dbReference>
<feature type="binding site" evidence="5 7">
    <location>
        <begin position="140"/>
        <end position="141"/>
    </location>
    <ligand>
        <name>FMN</name>
        <dbReference type="ChEBI" id="CHEBI:58210"/>
    </ligand>
</feature>
<dbReference type="RefSeq" id="WP_008489790.1">
    <property type="nucleotide sequence ID" value="NZ_AMRG01000018.1"/>
</dbReference>
<evidence type="ECO:0000256" key="2">
    <source>
        <dbReference type="ARBA" id="ARBA00022630"/>
    </source>
</evidence>
<dbReference type="InterPro" id="IPR000659">
    <property type="entry name" value="Pyridox_Oxase"/>
</dbReference>
<feature type="binding site" evidence="5 7">
    <location>
        <position position="187"/>
    </location>
    <ligand>
        <name>FMN</name>
        <dbReference type="ChEBI" id="CHEBI:58210"/>
    </ligand>
</feature>
<protein>
    <recommendedName>
        <fullName evidence="5">Pyridoxine/pyridoxamine 5'-phosphate oxidase</fullName>
        <ecNumber evidence="5">1.4.3.5</ecNumber>
    </recommendedName>
    <alternativeName>
        <fullName evidence="5">PNP/PMP oxidase</fullName>
        <shortName evidence="5">PNPOx</shortName>
    </alternativeName>
    <alternativeName>
        <fullName evidence="5">Pyridoxal 5'-phosphate synthase</fullName>
    </alternativeName>
</protein>
<dbReference type="Proteomes" id="UP000014115">
    <property type="component" value="Unassembled WGS sequence"/>
</dbReference>
<feature type="domain" description="Pyridoxine 5'-phosphate oxidase dimerisation C-terminal" evidence="9">
    <location>
        <begin position="174"/>
        <end position="214"/>
    </location>
</feature>
<dbReference type="PROSITE" id="PS01064">
    <property type="entry name" value="PYRIDOX_OXIDASE"/>
    <property type="match status" value="1"/>
</dbReference>
<feature type="binding site" evidence="5 7">
    <location>
        <position position="197"/>
    </location>
    <ligand>
        <name>FMN</name>
        <dbReference type="ChEBI" id="CHEBI:58210"/>
    </ligand>
</feature>
<feature type="binding site" evidence="5 6">
    <location>
        <position position="127"/>
    </location>
    <ligand>
        <name>substrate</name>
    </ligand>
</feature>
<dbReference type="PANTHER" id="PTHR10851">
    <property type="entry name" value="PYRIDOXINE-5-PHOSPHATE OXIDASE"/>
    <property type="match status" value="1"/>
</dbReference>
<evidence type="ECO:0000256" key="3">
    <source>
        <dbReference type="ARBA" id="ARBA00022643"/>
    </source>
</evidence>
<name>K2JB21_9GAMM</name>
<dbReference type="InterPro" id="IPR019576">
    <property type="entry name" value="Pyridoxamine_oxidase_dimer_C"/>
</dbReference>
<dbReference type="InterPro" id="IPR011576">
    <property type="entry name" value="Pyridox_Oxase_N"/>
</dbReference>
<dbReference type="Pfam" id="PF01243">
    <property type="entry name" value="PNPOx_N"/>
    <property type="match status" value="1"/>
</dbReference>
<sequence length="214" mass="24829">MDLHNIRRDYQRAELTQQQLASDPNQQFDRWMAEAIAAYTDGDPTAMTLATVDADHNPHQRVVLLKANDASGFYFYTNLGSQKAQDIGDNHRVSLHFSWLSMERQISIRGHAQPVDREHVATYFHSRPRASQIAALASQQSQPIASREQLMQRYQQLQEKYANTEQPIPLPDSWGGFCVEPHYFEFWQGGSHRLHDRFCYRRSADGWTIQRLQP</sequence>
<feature type="binding site" evidence="6">
    <location>
        <begin position="7"/>
        <end position="10"/>
    </location>
    <ligand>
        <name>substrate</name>
    </ligand>
</feature>
<dbReference type="InterPro" id="IPR019740">
    <property type="entry name" value="Pyridox_Oxase_CS"/>
</dbReference>
<dbReference type="HAMAP" id="MF_01629">
    <property type="entry name" value="PdxH"/>
    <property type="match status" value="1"/>
</dbReference>
<feature type="binding site" evidence="5 7">
    <location>
        <position position="105"/>
    </location>
    <ligand>
        <name>FMN</name>
        <dbReference type="ChEBI" id="CHEBI:58210"/>
    </ligand>
</feature>
<evidence type="ECO:0000256" key="5">
    <source>
        <dbReference type="HAMAP-Rule" id="MF_01629"/>
    </source>
</evidence>
<keyword evidence="4 5" id="KW-0560">Oxidoreductase</keyword>
<dbReference type="Pfam" id="PF10590">
    <property type="entry name" value="PNP_phzG_C"/>
    <property type="match status" value="1"/>
</dbReference>
<comment type="subunit">
    <text evidence="5">Homodimer.</text>
</comment>
<keyword evidence="2 5" id="KW-0285">Flavoprotein</keyword>
<comment type="pathway">
    <text evidence="5">Cofactor metabolism; pyridoxal 5'-phosphate salvage; pyridoxal 5'-phosphate from pyridoxamine 5'-phosphate: step 1/1.</text>
</comment>
<dbReference type="PANTHER" id="PTHR10851:SF0">
    <property type="entry name" value="PYRIDOXINE-5'-PHOSPHATE OXIDASE"/>
    <property type="match status" value="1"/>
</dbReference>
<dbReference type="Gene3D" id="2.30.110.10">
    <property type="entry name" value="Electron Transport, Fmn-binding Protein, Chain A"/>
    <property type="match status" value="1"/>
</dbReference>
<proteinExistence type="inferred from homology"/>
<feature type="binding site" evidence="5 6">
    <location>
        <position position="123"/>
    </location>
    <ligand>
        <name>substrate</name>
    </ligand>
</feature>
<feature type="binding site" evidence="5 7">
    <location>
        <begin position="61"/>
        <end position="66"/>
    </location>
    <ligand>
        <name>FMN</name>
        <dbReference type="ChEBI" id="CHEBI:58210"/>
    </ligand>
</feature>
<evidence type="ECO:0000256" key="6">
    <source>
        <dbReference type="PIRSR" id="PIRSR000190-1"/>
    </source>
</evidence>
<feature type="binding site" evidence="5 7">
    <location>
        <begin position="76"/>
        <end position="77"/>
    </location>
    <ligand>
        <name>FMN</name>
        <dbReference type="ChEBI" id="CHEBI:58210"/>
    </ligand>
</feature>
<comment type="caution">
    <text evidence="10">The sequence shown here is derived from an EMBL/GenBank/DDBJ whole genome shotgun (WGS) entry which is preliminary data.</text>
</comment>
<dbReference type="NCBIfam" id="NF004231">
    <property type="entry name" value="PRK05679.1"/>
    <property type="match status" value="1"/>
</dbReference>
<evidence type="ECO:0000259" key="8">
    <source>
        <dbReference type="Pfam" id="PF01243"/>
    </source>
</evidence>
<dbReference type="GO" id="GO:0010181">
    <property type="term" value="F:FMN binding"/>
    <property type="evidence" value="ECO:0007669"/>
    <property type="project" value="UniProtKB-UniRule"/>
</dbReference>
<dbReference type="PIRSF" id="PIRSF000190">
    <property type="entry name" value="Pyd_amn-ph_oxd"/>
    <property type="match status" value="1"/>
</dbReference>
<comment type="cofactor">
    <cofactor evidence="5 7">
        <name>FMN</name>
        <dbReference type="ChEBI" id="CHEBI:58210"/>
    </cofactor>
    <text evidence="5 7">Binds 1 FMN per subunit.</text>
</comment>
<organism evidence="10 11">
    <name type="scientific">Idiomarina xiamenensis 10-D-4</name>
    <dbReference type="NCBI Taxonomy" id="740709"/>
    <lineage>
        <taxon>Bacteria</taxon>
        <taxon>Pseudomonadati</taxon>
        <taxon>Pseudomonadota</taxon>
        <taxon>Gammaproteobacteria</taxon>
        <taxon>Alteromonadales</taxon>
        <taxon>Idiomarinaceae</taxon>
        <taxon>Idiomarina</taxon>
    </lineage>
</organism>
<comment type="catalytic activity">
    <reaction evidence="5">
        <text>pyridoxine 5'-phosphate + O2 = pyridoxal 5'-phosphate + H2O2</text>
        <dbReference type="Rhea" id="RHEA:15149"/>
        <dbReference type="ChEBI" id="CHEBI:15379"/>
        <dbReference type="ChEBI" id="CHEBI:16240"/>
        <dbReference type="ChEBI" id="CHEBI:58589"/>
        <dbReference type="ChEBI" id="CHEBI:597326"/>
        <dbReference type="EC" id="1.4.3.5"/>
    </reaction>
</comment>
<evidence type="ECO:0000256" key="1">
    <source>
        <dbReference type="ARBA" id="ARBA00007301"/>
    </source>
</evidence>
<dbReference type="STRING" id="740709.A10D4_11971"/>
<dbReference type="eggNOG" id="COG0259">
    <property type="taxonomic scope" value="Bacteria"/>
</dbReference>
<dbReference type="UniPathway" id="UPA01068">
    <property type="reaction ID" value="UER00304"/>
</dbReference>
<dbReference type="GO" id="GO:0008615">
    <property type="term" value="P:pyridoxine biosynthetic process"/>
    <property type="evidence" value="ECO:0007669"/>
    <property type="project" value="UniProtKB-UniRule"/>
</dbReference>
<feature type="binding site" evidence="5 6">
    <location>
        <position position="66"/>
    </location>
    <ligand>
        <name>substrate</name>
    </ligand>
</feature>
<comment type="catalytic activity">
    <reaction evidence="5">
        <text>pyridoxamine 5'-phosphate + O2 + H2O = pyridoxal 5'-phosphate + H2O2 + NH4(+)</text>
        <dbReference type="Rhea" id="RHEA:15817"/>
        <dbReference type="ChEBI" id="CHEBI:15377"/>
        <dbReference type="ChEBI" id="CHEBI:15379"/>
        <dbReference type="ChEBI" id="CHEBI:16240"/>
        <dbReference type="ChEBI" id="CHEBI:28938"/>
        <dbReference type="ChEBI" id="CHEBI:58451"/>
        <dbReference type="ChEBI" id="CHEBI:597326"/>
        <dbReference type="EC" id="1.4.3.5"/>
    </reaction>
</comment>
<reference evidence="10 11" key="1">
    <citation type="journal article" date="2012" name="J. Bacteriol.">
        <title>Genome Sequence of Idiomarina xiamenensis Type Strain 10-D-4.</title>
        <authorList>
            <person name="Lai Q."/>
            <person name="Wang L."/>
            <person name="Wang W."/>
            <person name="Shao Z."/>
        </authorList>
    </citation>
    <scope>NUCLEOTIDE SEQUENCE [LARGE SCALE GENOMIC DNA]</scope>
    <source>
        <strain evidence="10 11">10-D-4</strain>
    </source>
</reference>
<evidence type="ECO:0000313" key="10">
    <source>
        <dbReference type="EMBL" id="EKE80501.1"/>
    </source>
</evidence>
<dbReference type="EC" id="1.4.3.5" evidence="5"/>
<accession>K2JB21</accession>
<dbReference type="EMBL" id="AMRG01000018">
    <property type="protein sequence ID" value="EKE80501.1"/>
    <property type="molecule type" value="Genomic_DNA"/>
</dbReference>
<dbReference type="InterPro" id="IPR012349">
    <property type="entry name" value="Split_barrel_FMN-bd"/>
</dbReference>